<accession>A0A6I4MJR7</accession>
<dbReference type="RefSeq" id="WP_160573764.1">
    <property type="nucleotide sequence ID" value="NZ_WBMS02000022.1"/>
</dbReference>
<evidence type="ECO:0000313" key="2">
    <source>
        <dbReference type="Proteomes" id="UP000462055"/>
    </source>
</evidence>
<gene>
    <name evidence="1" type="ORF">F8568_026440</name>
</gene>
<reference evidence="1" key="1">
    <citation type="submission" date="2019-12" db="EMBL/GenBank/DDBJ databases">
        <title>Actinomadura physcomitrii sp. nov., a novel actinomycete isolated from moss [Physcomitrium sphaericum (Ludw) Fuernr].</title>
        <authorList>
            <person name="Zhuang X."/>
        </authorList>
    </citation>
    <scope>NUCLEOTIDE SEQUENCE [LARGE SCALE GENOMIC DNA]</scope>
    <source>
        <strain evidence="1">LD22</strain>
    </source>
</reference>
<dbReference type="AlphaFoldDB" id="A0A6I4MJR7"/>
<keyword evidence="2" id="KW-1185">Reference proteome</keyword>
<organism evidence="1 2">
    <name type="scientific">Actinomadura physcomitrii</name>
    <dbReference type="NCBI Taxonomy" id="2650748"/>
    <lineage>
        <taxon>Bacteria</taxon>
        <taxon>Bacillati</taxon>
        <taxon>Actinomycetota</taxon>
        <taxon>Actinomycetes</taxon>
        <taxon>Streptosporangiales</taxon>
        <taxon>Thermomonosporaceae</taxon>
        <taxon>Actinomadura</taxon>
    </lineage>
</organism>
<evidence type="ECO:0000313" key="1">
    <source>
        <dbReference type="EMBL" id="MWA03861.1"/>
    </source>
</evidence>
<dbReference type="EMBL" id="WBMS02000022">
    <property type="protein sequence ID" value="MWA03861.1"/>
    <property type="molecule type" value="Genomic_DNA"/>
</dbReference>
<comment type="caution">
    <text evidence="1">The sequence shown here is derived from an EMBL/GenBank/DDBJ whole genome shotgun (WGS) entry which is preliminary data.</text>
</comment>
<protein>
    <submittedName>
        <fullName evidence="1">Uncharacterized protein</fullName>
    </submittedName>
</protein>
<name>A0A6I4MJR7_9ACTN</name>
<dbReference type="Proteomes" id="UP000462055">
    <property type="component" value="Unassembled WGS sequence"/>
</dbReference>
<proteinExistence type="predicted"/>
<sequence>MVLRVLDRRGVVVTDEMRGRITGCEDVEQLERWLERAVRMDVGDSLFG</sequence>